<keyword evidence="2" id="KW-1185">Reference proteome</keyword>
<comment type="caution">
    <text evidence="1">The sequence shown here is derived from an EMBL/GenBank/DDBJ whole genome shotgun (WGS) entry which is preliminary data.</text>
</comment>
<proteinExistence type="predicted"/>
<accession>A0ABS5APQ1</accession>
<gene>
    <name evidence="1" type="ORF">JOF53_007413</name>
</gene>
<dbReference type="Proteomes" id="UP001519363">
    <property type="component" value="Unassembled WGS sequence"/>
</dbReference>
<reference evidence="1 2" key="1">
    <citation type="submission" date="2021-03" db="EMBL/GenBank/DDBJ databases">
        <title>Sequencing the genomes of 1000 actinobacteria strains.</title>
        <authorList>
            <person name="Klenk H.-P."/>
        </authorList>
    </citation>
    <scope>NUCLEOTIDE SEQUENCE [LARGE SCALE GENOMIC DNA]</scope>
    <source>
        <strain evidence="1 2">DSM 44580</strain>
    </source>
</reference>
<organism evidence="1 2">
    <name type="scientific">Crossiella equi</name>
    <dbReference type="NCBI Taxonomy" id="130796"/>
    <lineage>
        <taxon>Bacteria</taxon>
        <taxon>Bacillati</taxon>
        <taxon>Actinomycetota</taxon>
        <taxon>Actinomycetes</taxon>
        <taxon>Pseudonocardiales</taxon>
        <taxon>Pseudonocardiaceae</taxon>
        <taxon>Crossiella</taxon>
    </lineage>
</organism>
<name>A0ABS5APQ1_9PSEU</name>
<sequence>MRLWARRRIRRGHLTEQFWTGETMGTVPDLAPAFTG</sequence>
<evidence type="ECO:0000313" key="1">
    <source>
        <dbReference type="EMBL" id="MBP2478541.1"/>
    </source>
</evidence>
<dbReference type="EMBL" id="JAGIOO010000001">
    <property type="protein sequence ID" value="MBP2478541.1"/>
    <property type="molecule type" value="Genomic_DNA"/>
</dbReference>
<protein>
    <submittedName>
        <fullName evidence="1">Uncharacterized protein</fullName>
    </submittedName>
</protein>
<evidence type="ECO:0000313" key="2">
    <source>
        <dbReference type="Proteomes" id="UP001519363"/>
    </source>
</evidence>